<dbReference type="Proteomes" id="UP000805193">
    <property type="component" value="Unassembled WGS sequence"/>
</dbReference>
<proteinExistence type="predicted"/>
<reference evidence="1 2" key="1">
    <citation type="journal article" date="2020" name="Cell">
        <title>Large-Scale Comparative Analyses of Tick Genomes Elucidate Their Genetic Diversity and Vector Capacities.</title>
        <authorList>
            <consortium name="Tick Genome and Microbiome Consortium (TIGMIC)"/>
            <person name="Jia N."/>
            <person name="Wang J."/>
            <person name="Shi W."/>
            <person name="Du L."/>
            <person name="Sun Y."/>
            <person name="Zhan W."/>
            <person name="Jiang J.F."/>
            <person name="Wang Q."/>
            <person name="Zhang B."/>
            <person name="Ji P."/>
            <person name="Bell-Sakyi L."/>
            <person name="Cui X.M."/>
            <person name="Yuan T.T."/>
            <person name="Jiang B.G."/>
            <person name="Yang W.F."/>
            <person name="Lam T.T."/>
            <person name="Chang Q.C."/>
            <person name="Ding S.J."/>
            <person name="Wang X.J."/>
            <person name="Zhu J.G."/>
            <person name="Ruan X.D."/>
            <person name="Zhao L."/>
            <person name="Wei J.T."/>
            <person name="Ye R.Z."/>
            <person name="Que T.C."/>
            <person name="Du C.H."/>
            <person name="Zhou Y.H."/>
            <person name="Cheng J.X."/>
            <person name="Dai P.F."/>
            <person name="Guo W.B."/>
            <person name="Han X.H."/>
            <person name="Huang E.J."/>
            <person name="Li L.F."/>
            <person name="Wei W."/>
            <person name="Gao Y.C."/>
            <person name="Liu J.Z."/>
            <person name="Shao H.Z."/>
            <person name="Wang X."/>
            <person name="Wang C.C."/>
            <person name="Yang T.C."/>
            <person name="Huo Q.B."/>
            <person name="Li W."/>
            <person name="Chen H.Y."/>
            <person name="Chen S.E."/>
            <person name="Zhou L.G."/>
            <person name="Ni X.B."/>
            <person name="Tian J.H."/>
            <person name="Sheng Y."/>
            <person name="Liu T."/>
            <person name="Pan Y.S."/>
            <person name="Xia L.Y."/>
            <person name="Li J."/>
            <person name="Zhao F."/>
            <person name="Cao W.C."/>
        </authorList>
    </citation>
    <scope>NUCLEOTIDE SEQUENCE [LARGE SCALE GENOMIC DNA]</scope>
    <source>
        <strain evidence="1">Iper-2018</strain>
    </source>
</reference>
<sequence length="371" mass="41343">MSRDSLDEQSAMPTMKISTEQTRTNDRGNTWHLAHYRKGKLRPIPATAEGLPINGSRYVIIAGDPNTERCRRAIAERVKETPGGVRDLRATSDNVQIHVCTVPEETGQGVYIERAVIAANQDIWRLGREYLTIFVSAKTHKPDIPLRSIVFERGCWQKLLAFYFQKHLSSTDLPHPYRVRDSLDVIDFLRTKHADHDLNLFSLDIEDMYYNLDIKILLNSVSEAIEMHGATRFQNASGISTGGFLDLLRLYLRSSLNEYEVFIQRSECALAPASHRSLVRSFSSSWIGRCRRILLAPVLNAGYSEAAGEGGHGGGWDIQMQLVRGTRATADKPLEKAAQTVHQQRDNGSAPSGGNVSKTGIPIGGLPPTRH</sequence>
<name>A0AC60PIV8_IXOPE</name>
<dbReference type="EMBL" id="JABSTQ010010474">
    <property type="protein sequence ID" value="KAG0420796.1"/>
    <property type="molecule type" value="Genomic_DNA"/>
</dbReference>
<accession>A0AC60PIV8</accession>
<keyword evidence="2" id="KW-1185">Reference proteome</keyword>
<evidence type="ECO:0000313" key="2">
    <source>
        <dbReference type="Proteomes" id="UP000805193"/>
    </source>
</evidence>
<organism evidence="1 2">
    <name type="scientific">Ixodes persulcatus</name>
    <name type="common">Taiga tick</name>
    <dbReference type="NCBI Taxonomy" id="34615"/>
    <lineage>
        <taxon>Eukaryota</taxon>
        <taxon>Metazoa</taxon>
        <taxon>Ecdysozoa</taxon>
        <taxon>Arthropoda</taxon>
        <taxon>Chelicerata</taxon>
        <taxon>Arachnida</taxon>
        <taxon>Acari</taxon>
        <taxon>Parasitiformes</taxon>
        <taxon>Ixodida</taxon>
        <taxon>Ixodoidea</taxon>
        <taxon>Ixodidae</taxon>
        <taxon>Ixodinae</taxon>
        <taxon>Ixodes</taxon>
    </lineage>
</organism>
<evidence type="ECO:0000313" key="1">
    <source>
        <dbReference type="EMBL" id="KAG0420796.1"/>
    </source>
</evidence>
<protein>
    <submittedName>
        <fullName evidence="1">Uncharacterized protein</fullName>
    </submittedName>
</protein>
<gene>
    <name evidence="1" type="ORF">HPB47_003284</name>
</gene>
<comment type="caution">
    <text evidence="1">The sequence shown here is derived from an EMBL/GenBank/DDBJ whole genome shotgun (WGS) entry which is preliminary data.</text>
</comment>